<keyword evidence="2" id="KW-0808">Transferase</keyword>
<dbReference type="CDD" id="cd03811">
    <property type="entry name" value="GT4_GT28_WabH-like"/>
    <property type="match status" value="1"/>
</dbReference>
<dbReference type="SUPFAM" id="SSF53756">
    <property type="entry name" value="UDP-Glycosyltransferase/glycogen phosphorylase"/>
    <property type="match status" value="1"/>
</dbReference>
<protein>
    <submittedName>
        <fullName evidence="2">Glycosyltransferase involved in cell wall biosynthesis</fullName>
    </submittedName>
</protein>
<proteinExistence type="predicted"/>
<dbReference type="PANTHER" id="PTHR12526">
    <property type="entry name" value="GLYCOSYLTRANSFERASE"/>
    <property type="match status" value="1"/>
</dbReference>
<organism evidence="2 3">
    <name type="scientific">Litoreibacter meonggei</name>
    <dbReference type="NCBI Taxonomy" id="1049199"/>
    <lineage>
        <taxon>Bacteria</taxon>
        <taxon>Pseudomonadati</taxon>
        <taxon>Pseudomonadota</taxon>
        <taxon>Alphaproteobacteria</taxon>
        <taxon>Rhodobacterales</taxon>
        <taxon>Roseobacteraceae</taxon>
        <taxon>Litoreibacter</taxon>
    </lineage>
</organism>
<reference evidence="2 3" key="1">
    <citation type="submission" date="2018-10" db="EMBL/GenBank/DDBJ databases">
        <title>Genomic Encyclopedia of Archaeal and Bacterial Type Strains, Phase II (KMG-II): from individual species to whole genera.</title>
        <authorList>
            <person name="Goeker M."/>
        </authorList>
    </citation>
    <scope>NUCLEOTIDE SEQUENCE [LARGE SCALE GENOMIC DNA]</scope>
    <source>
        <strain evidence="2 3">DSM 29466</strain>
    </source>
</reference>
<gene>
    <name evidence="2" type="ORF">BCF46_1692</name>
</gene>
<dbReference type="EMBL" id="RCCE01000002">
    <property type="protein sequence ID" value="RLJ59541.1"/>
    <property type="molecule type" value="Genomic_DNA"/>
</dbReference>
<evidence type="ECO:0000259" key="1">
    <source>
        <dbReference type="Pfam" id="PF00534"/>
    </source>
</evidence>
<dbReference type="RefSeq" id="WP_121023235.1">
    <property type="nucleotide sequence ID" value="NZ_RCCE01000002.1"/>
</dbReference>
<comment type="caution">
    <text evidence="2">The sequence shown here is derived from an EMBL/GenBank/DDBJ whole genome shotgun (WGS) entry which is preliminary data.</text>
</comment>
<evidence type="ECO:0000313" key="2">
    <source>
        <dbReference type="EMBL" id="RLJ59541.1"/>
    </source>
</evidence>
<dbReference type="Gene3D" id="3.40.50.2000">
    <property type="entry name" value="Glycogen Phosphorylase B"/>
    <property type="match status" value="2"/>
</dbReference>
<dbReference type="InterPro" id="IPR001296">
    <property type="entry name" value="Glyco_trans_1"/>
</dbReference>
<accession>A0A497WRU0</accession>
<dbReference type="GO" id="GO:0016757">
    <property type="term" value="F:glycosyltransferase activity"/>
    <property type="evidence" value="ECO:0007669"/>
    <property type="project" value="InterPro"/>
</dbReference>
<dbReference type="AlphaFoldDB" id="A0A497WRU0"/>
<dbReference type="OrthoDB" id="9790710at2"/>
<feature type="domain" description="Glycosyl transferase family 1" evidence="1">
    <location>
        <begin position="468"/>
        <end position="621"/>
    </location>
</feature>
<dbReference type="Proteomes" id="UP000269157">
    <property type="component" value="Unassembled WGS sequence"/>
</dbReference>
<sequence>MQQLSQILNFAADAPAFPRAFSEEVNEVSRSMISPETAKKVYQKLKPLLKDYRANQNIAIACGLLLEKQRHESGMRGMWDELRNLYPDDLTALRMLMRWYRREQNTAAGIEQIHKMFPESWHSLEQANKAILGLGELKAWDEIDRIMSTILVLHSEDRAVRMKYVKILKEQSRFVDATHVALNVEDQDKMGQASQELLGSVARCADTLEKHNRTDAVDAITDIIALADAPRAFTKSDRVVFFTGQLGTGGAERQMTRIACAYQDRNDKAQPLGIAPKVWVKHATASSGADFYLPQLNEAGVSTSVLSEMAEIPVGALEGLSNDLKELLELLSPDVLRHTCLLYSMFRDDQTDVAYLWQDGGIVQSAIAAVLAGVPRIVTSFRGLPPNLRPNLFRDELPILYAALARLPHVTFTANSQKAATAYEEWLSLAQGTVIVVPNAIPAVLPDGDDTDHVYWSEIVDASDACTKTVLGVFRFDQNKRPLEWITAAARSIEKRDDTRFVMLGSGALFGDCAALIEELGLSNRIFLAGIRSKVGFYMHRADLLVHLAKMEGLPNVLIEAQLAGTPVLATPAGGTDEVVSDGVTGHILSASDILPEAELDETLEHLLADDDELARLGAAAMAQSGDRFSVETILGRTTEIFNALSLDS</sequence>
<keyword evidence="3" id="KW-1185">Reference proteome</keyword>
<dbReference type="Pfam" id="PF00534">
    <property type="entry name" value="Glycos_transf_1"/>
    <property type="match status" value="1"/>
</dbReference>
<name>A0A497WRU0_9RHOB</name>
<evidence type="ECO:0000313" key="3">
    <source>
        <dbReference type="Proteomes" id="UP000269157"/>
    </source>
</evidence>